<dbReference type="RefSeq" id="WP_142704730.1">
    <property type="nucleotide sequence ID" value="NZ_VIRS01000007.1"/>
</dbReference>
<evidence type="ECO:0000259" key="1">
    <source>
        <dbReference type="Pfam" id="PF21962"/>
    </source>
</evidence>
<dbReference type="OrthoDB" id="7854965at2"/>
<protein>
    <recommendedName>
        <fullName evidence="1">DUF6924 domain-containing protein</fullName>
    </recommendedName>
</protein>
<dbReference type="InParanoid" id="A0A545ATT8"/>
<keyword evidence="3" id="KW-1185">Reference proteome</keyword>
<dbReference type="Pfam" id="PF21962">
    <property type="entry name" value="DUF6924"/>
    <property type="match status" value="1"/>
</dbReference>
<evidence type="ECO:0000313" key="3">
    <source>
        <dbReference type="Proteomes" id="UP000317982"/>
    </source>
</evidence>
<accession>A0A545ATT8</accession>
<evidence type="ECO:0000313" key="2">
    <source>
        <dbReference type="EMBL" id="TQS44748.1"/>
    </source>
</evidence>
<gene>
    <name evidence="2" type="ORF">FL583_12340</name>
</gene>
<dbReference type="InterPro" id="IPR053832">
    <property type="entry name" value="DUF6924"/>
</dbReference>
<comment type="caution">
    <text evidence="2">The sequence shown here is derived from an EMBL/GenBank/DDBJ whole genome shotgun (WGS) entry which is preliminary data.</text>
</comment>
<sequence length="134" mass="14181">MAALPVDKTLLIRVDYTDPAAWDALLSLVDGGVDSDTELRVVSDPSFDGTTPEDLEGQLGADPERTFAFLADTVTLASPERPVLVVDLDEDPGRAFRVVPAALPDVQSSLELGNRGFGELADAADEDGILRALS</sequence>
<proteinExistence type="predicted"/>
<reference evidence="2 3" key="1">
    <citation type="submission" date="2019-07" db="EMBL/GenBank/DDBJ databases">
        <title>Cryptosporangium phraense sp. nov., isolated from plant litter.</title>
        <authorList>
            <person name="Suriyachadkun C."/>
        </authorList>
    </citation>
    <scope>NUCLEOTIDE SEQUENCE [LARGE SCALE GENOMIC DNA]</scope>
    <source>
        <strain evidence="2 3">A-T 5661</strain>
    </source>
</reference>
<feature type="domain" description="DUF6924" evidence="1">
    <location>
        <begin position="9"/>
        <end position="132"/>
    </location>
</feature>
<dbReference type="EMBL" id="VIRS01000007">
    <property type="protein sequence ID" value="TQS44748.1"/>
    <property type="molecule type" value="Genomic_DNA"/>
</dbReference>
<organism evidence="2 3">
    <name type="scientific">Cryptosporangium phraense</name>
    <dbReference type="NCBI Taxonomy" id="2593070"/>
    <lineage>
        <taxon>Bacteria</taxon>
        <taxon>Bacillati</taxon>
        <taxon>Actinomycetota</taxon>
        <taxon>Actinomycetes</taxon>
        <taxon>Cryptosporangiales</taxon>
        <taxon>Cryptosporangiaceae</taxon>
        <taxon>Cryptosporangium</taxon>
    </lineage>
</organism>
<dbReference type="Proteomes" id="UP000317982">
    <property type="component" value="Unassembled WGS sequence"/>
</dbReference>
<dbReference type="AlphaFoldDB" id="A0A545ATT8"/>
<name>A0A545ATT8_9ACTN</name>